<dbReference type="AlphaFoldDB" id="A0A521CLS8"/>
<dbReference type="GO" id="GO:0005737">
    <property type="term" value="C:cytoplasm"/>
    <property type="evidence" value="ECO:0007669"/>
    <property type="project" value="InterPro"/>
</dbReference>
<dbReference type="InterPro" id="IPR008162">
    <property type="entry name" value="Pyrophosphatase"/>
</dbReference>
<dbReference type="PANTHER" id="PTHR10286">
    <property type="entry name" value="INORGANIC PYROPHOSPHATASE"/>
    <property type="match status" value="1"/>
</dbReference>
<keyword evidence="7" id="KW-1185">Reference proteome</keyword>
<dbReference type="Proteomes" id="UP000319040">
    <property type="component" value="Unassembled WGS sequence"/>
</dbReference>
<organism evidence="6 7">
    <name type="scientific">Saccharicrinis carchari</name>
    <dbReference type="NCBI Taxonomy" id="1168039"/>
    <lineage>
        <taxon>Bacteria</taxon>
        <taxon>Pseudomonadati</taxon>
        <taxon>Bacteroidota</taxon>
        <taxon>Bacteroidia</taxon>
        <taxon>Marinilabiliales</taxon>
        <taxon>Marinilabiliaceae</taxon>
        <taxon>Saccharicrinis</taxon>
    </lineage>
</organism>
<evidence type="ECO:0000256" key="2">
    <source>
        <dbReference type="ARBA" id="ARBA00012146"/>
    </source>
</evidence>
<sequence length="228" mass="25711">MADDFSTNILMDPIGRLMGFRYKSHPWHGIHIGKDAPEIVTTFIEVVPTDTIKYEIDKETGYLKIDRPQKYSNVVPALYGFIPQTFCGSRIGQFCTEKSGRDAVEGDGDPLDICVLTEKEVPHGDIIAHARPIGGFRMIDGNQADDKIIAVLKGDIVYGNMKDISELPQLVINRLKHYFLTYKDMPGFDADCEITHIYDAEEAKEIIKLSALDYDSRFDSLRNALSNY</sequence>
<dbReference type="SUPFAM" id="SSF50324">
    <property type="entry name" value="Inorganic pyrophosphatase"/>
    <property type="match status" value="1"/>
</dbReference>
<dbReference type="EMBL" id="FXTB01000003">
    <property type="protein sequence ID" value="SMO60388.1"/>
    <property type="molecule type" value="Genomic_DNA"/>
</dbReference>
<comment type="cofactor">
    <cofactor evidence="1">
        <name>Mg(2+)</name>
        <dbReference type="ChEBI" id="CHEBI:18420"/>
    </cofactor>
</comment>
<protein>
    <recommendedName>
        <fullName evidence="2">inorganic diphosphatase</fullName>
        <ecNumber evidence="2">3.6.1.1</ecNumber>
    </recommendedName>
</protein>
<keyword evidence="5" id="KW-0460">Magnesium</keyword>
<keyword evidence="3" id="KW-0479">Metal-binding</keyword>
<name>A0A521CLS8_SACCC</name>
<evidence type="ECO:0000256" key="5">
    <source>
        <dbReference type="ARBA" id="ARBA00022842"/>
    </source>
</evidence>
<dbReference type="InterPro" id="IPR036649">
    <property type="entry name" value="Pyrophosphatase_sf"/>
</dbReference>
<dbReference type="Pfam" id="PF00719">
    <property type="entry name" value="Pyrophosphatase"/>
    <property type="match status" value="1"/>
</dbReference>
<dbReference type="GO" id="GO:0000287">
    <property type="term" value="F:magnesium ion binding"/>
    <property type="evidence" value="ECO:0007669"/>
    <property type="project" value="InterPro"/>
</dbReference>
<evidence type="ECO:0000313" key="7">
    <source>
        <dbReference type="Proteomes" id="UP000319040"/>
    </source>
</evidence>
<dbReference type="NCBIfam" id="NF001886">
    <property type="entry name" value="PRK00642.1"/>
    <property type="match status" value="1"/>
</dbReference>
<dbReference type="GO" id="GO:0004427">
    <property type="term" value="F:inorganic diphosphate phosphatase activity"/>
    <property type="evidence" value="ECO:0007669"/>
    <property type="project" value="UniProtKB-EC"/>
</dbReference>
<evidence type="ECO:0000313" key="6">
    <source>
        <dbReference type="EMBL" id="SMO60388.1"/>
    </source>
</evidence>
<keyword evidence="4" id="KW-0378">Hydrolase</keyword>
<dbReference type="Gene3D" id="3.90.80.10">
    <property type="entry name" value="Inorganic pyrophosphatase"/>
    <property type="match status" value="1"/>
</dbReference>
<dbReference type="CDD" id="cd00412">
    <property type="entry name" value="pyrophosphatase"/>
    <property type="match status" value="1"/>
</dbReference>
<gene>
    <name evidence="6" type="ORF">SAMN06265379_103273</name>
</gene>
<evidence type="ECO:0000256" key="3">
    <source>
        <dbReference type="ARBA" id="ARBA00022723"/>
    </source>
</evidence>
<dbReference type="GO" id="GO:0006796">
    <property type="term" value="P:phosphate-containing compound metabolic process"/>
    <property type="evidence" value="ECO:0007669"/>
    <property type="project" value="InterPro"/>
</dbReference>
<accession>A0A521CLS8</accession>
<dbReference type="EC" id="3.6.1.1" evidence="2"/>
<proteinExistence type="predicted"/>
<evidence type="ECO:0000256" key="4">
    <source>
        <dbReference type="ARBA" id="ARBA00022801"/>
    </source>
</evidence>
<dbReference type="PROSITE" id="PS00387">
    <property type="entry name" value="PPASE"/>
    <property type="match status" value="1"/>
</dbReference>
<reference evidence="6 7" key="1">
    <citation type="submission" date="2017-05" db="EMBL/GenBank/DDBJ databases">
        <authorList>
            <person name="Varghese N."/>
            <person name="Submissions S."/>
        </authorList>
    </citation>
    <scope>NUCLEOTIDE SEQUENCE [LARGE SCALE GENOMIC DNA]</scope>
    <source>
        <strain evidence="6 7">DSM 27040</strain>
    </source>
</reference>
<dbReference type="RefSeq" id="WP_221929385.1">
    <property type="nucleotide sequence ID" value="NZ_FXTB01000003.1"/>
</dbReference>
<evidence type="ECO:0000256" key="1">
    <source>
        <dbReference type="ARBA" id="ARBA00001946"/>
    </source>
</evidence>